<sequence length="157" mass="16825">MTVFAALVTAVAALWIQPSAAQAAPYSSGNYGAFAYEGSYPTIGGCSGTFFLPSDVPGGSVQYASWQGRQVKLEFYYSHRCGAYGRVSNAPQGCTVYVYRDSNGDRNYDGVVGESVDPGIDFAYTKIANNLNGRLAKATLVCRDVHGSWALAATDWY</sequence>
<evidence type="ECO:0000313" key="2">
    <source>
        <dbReference type="EMBL" id="GAA1605323.1"/>
    </source>
</evidence>
<dbReference type="Proteomes" id="UP001500393">
    <property type="component" value="Unassembled WGS sequence"/>
</dbReference>
<dbReference type="EMBL" id="BAAAOS010000054">
    <property type="protein sequence ID" value="GAA1605323.1"/>
    <property type="molecule type" value="Genomic_DNA"/>
</dbReference>
<evidence type="ECO:0000256" key="1">
    <source>
        <dbReference type="SAM" id="SignalP"/>
    </source>
</evidence>
<organism evidence="2 3">
    <name type="scientific">Kribbella sancticallisti</name>
    <dbReference type="NCBI Taxonomy" id="460087"/>
    <lineage>
        <taxon>Bacteria</taxon>
        <taxon>Bacillati</taxon>
        <taxon>Actinomycetota</taxon>
        <taxon>Actinomycetes</taxon>
        <taxon>Propionibacteriales</taxon>
        <taxon>Kribbellaceae</taxon>
        <taxon>Kribbella</taxon>
    </lineage>
</organism>
<accession>A0ABN2EFH5</accession>
<reference evidence="2 3" key="1">
    <citation type="journal article" date="2019" name="Int. J. Syst. Evol. Microbiol.">
        <title>The Global Catalogue of Microorganisms (GCM) 10K type strain sequencing project: providing services to taxonomists for standard genome sequencing and annotation.</title>
        <authorList>
            <consortium name="The Broad Institute Genomics Platform"/>
            <consortium name="The Broad Institute Genome Sequencing Center for Infectious Disease"/>
            <person name="Wu L."/>
            <person name="Ma J."/>
        </authorList>
    </citation>
    <scope>NUCLEOTIDE SEQUENCE [LARGE SCALE GENOMIC DNA]</scope>
    <source>
        <strain evidence="2 3">JCM 14969</strain>
    </source>
</reference>
<gene>
    <name evidence="2" type="ORF">GCM10009789_69100</name>
</gene>
<feature type="chain" id="PRO_5046021543" description="DUF2690 domain-containing protein" evidence="1">
    <location>
        <begin position="24"/>
        <end position="157"/>
    </location>
</feature>
<name>A0ABN2EFH5_9ACTN</name>
<feature type="signal peptide" evidence="1">
    <location>
        <begin position="1"/>
        <end position="23"/>
    </location>
</feature>
<protein>
    <recommendedName>
        <fullName evidence="4">DUF2690 domain-containing protein</fullName>
    </recommendedName>
</protein>
<evidence type="ECO:0008006" key="4">
    <source>
        <dbReference type="Google" id="ProtNLM"/>
    </source>
</evidence>
<keyword evidence="3" id="KW-1185">Reference proteome</keyword>
<comment type="caution">
    <text evidence="2">The sequence shown here is derived from an EMBL/GenBank/DDBJ whole genome shotgun (WGS) entry which is preliminary data.</text>
</comment>
<proteinExistence type="predicted"/>
<keyword evidence="1" id="KW-0732">Signal</keyword>
<evidence type="ECO:0000313" key="3">
    <source>
        <dbReference type="Proteomes" id="UP001500393"/>
    </source>
</evidence>